<sequence>MVRVIMRTKAKSKTIIVPRRVFIKIPRGLHALTCSRSPAWITVQGITTAVRSSGPARPNTAPLMIDTGAPASMSAWILSSVTRSRHLRRPGRSGRGALSSDSDLRRIDQPERHAQFRRDVDFRPDASALLPAVQREDGEFPACRHVDAVVTLPERPIARHAVPHQRMRVDDGAEAGAISERAMRRFLACIVLEVSVPR</sequence>
<name>A0A0F9ERV2_9ZZZZ</name>
<reference evidence="1" key="1">
    <citation type="journal article" date="2015" name="Nature">
        <title>Complex archaea that bridge the gap between prokaryotes and eukaryotes.</title>
        <authorList>
            <person name="Spang A."/>
            <person name="Saw J.H."/>
            <person name="Jorgensen S.L."/>
            <person name="Zaremba-Niedzwiedzka K."/>
            <person name="Martijn J."/>
            <person name="Lind A.E."/>
            <person name="van Eijk R."/>
            <person name="Schleper C."/>
            <person name="Guy L."/>
            <person name="Ettema T.J."/>
        </authorList>
    </citation>
    <scope>NUCLEOTIDE SEQUENCE</scope>
</reference>
<accession>A0A0F9ERV2</accession>
<evidence type="ECO:0000313" key="1">
    <source>
        <dbReference type="EMBL" id="KKL26588.1"/>
    </source>
</evidence>
<dbReference type="AlphaFoldDB" id="A0A0F9ERV2"/>
<proteinExistence type="predicted"/>
<dbReference type="EMBL" id="LAZR01035786">
    <property type="protein sequence ID" value="KKL26588.1"/>
    <property type="molecule type" value="Genomic_DNA"/>
</dbReference>
<gene>
    <name evidence="1" type="ORF">LCGC14_2393780</name>
</gene>
<protein>
    <submittedName>
        <fullName evidence="1">Uncharacterized protein</fullName>
    </submittedName>
</protein>
<comment type="caution">
    <text evidence="1">The sequence shown here is derived from an EMBL/GenBank/DDBJ whole genome shotgun (WGS) entry which is preliminary data.</text>
</comment>
<organism evidence="1">
    <name type="scientific">marine sediment metagenome</name>
    <dbReference type="NCBI Taxonomy" id="412755"/>
    <lineage>
        <taxon>unclassified sequences</taxon>
        <taxon>metagenomes</taxon>
        <taxon>ecological metagenomes</taxon>
    </lineage>
</organism>